<dbReference type="HOGENOM" id="CLU_034653_1_0_11"/>
<dbReference type="Proteomes" id="UP000004816">
    <property type="component" value="Unassembled WGS sequence"/>
</dbReference>
<feature type="transmembrane region" description="Helical" evidence="1">
    <location>
        <begin position="187"/>
        <end position="209"/>
    </location>
</feature>
<gene>
    <name evidence="2" type="ORF">HMPREF9336_00537</name>
</gene>
<keyword evidence="1" id="KW-0472">Membrane</keyword>
<keyword evidence="1" id="KW-1133">Transmembrane helix</keyword>
<evidence type="ECO:0000313" key="2">
    <source>
        <dbReference type="EMBL" id="EFV14624.1"/>
    </source>
</evidence>
<feature type="transmembrane region" description="Helical" evidence="1">
    <location>
        <begin position="9"/>
        <end position="33"/>
    </location>
</feature>
<evidence type="ECO:0000313" key="3">
    <source>
        <dbReference type="Proteomes" id="UP000004816"/>
    </source>
</evidence>
<keyword evidence="1" id="KW-0812">Transmembrane</keyword>
<comment type="caution">
    <text evidence="2">The sequence shown here is derived from an EMBL/GenBank/DDBJ whole genome shotgun (WGS) entry which is preliminary data.</text>
</comment>
<sequence length="425" mass="47093">MLRGQLRAFAFRFLSAWLLLYWQGICLILTPVVGGQLYRTYYEPIWNTPTRWFAMYALGMGHPVPNHLTEGSDTQYYWTRDLLFVVLALLVALVWTALRRQHRPAGRAWGWLWLAMRLVLGMQMSTYGAAKLFPAQMSELMPSQLLTRIGDQTPMQVLWHSMSAAPWYESATGLVELSSGILLALPGVWTIGAALAVIAMGQVTLLDLFYDVPVKLHCTHLLAMAVILLLPHASRLWDVLVANRATLPLPKVSLTGKRSWDRAVAAAAALIVAVFAAGALTASRAAYSLFGPDRPKPQFYGAWKARGPAAVGYFIVDGYDPEALFAGADLQHAEVSVVLELADGSVQRLAAEIDRQGRQLVLTAPKHPGTRTTLRYDELGPDQIKLSGECLGPPFELVFDRVRLDQLPLVKDRGVHWVDEAPVEE</sequence>
<evidence type="ECO:0000256" key="1">
    <source>
        <dbReference type="SAM" id="Phobius"/>
    </source>
</evidence>
<dbReference type="AlphaFoldDB" id="E5XM18"/>
<dbReference type="EMBL" id="ACZI02000003">
    <property type="protein sequence ID" value="EFV14624.1"/>
    <property type="molecule type" value="Genomic_DNA"/>
</dbReference>
<proteinExistence type="predicted"/>
<accession>E5XM18</accession>
<dbReference type="STRING" id="679197.HMPREF9336_00537"/>
<reference evidence="2 3" key="1">
    <citation type="journal article" date="2011" name="Stand. Genomic Sci.">
        <title>High quality draft genome sequence of Segniliparus rugosus CDC 945(T)= (ATCC BAA-974(T)).</title>
        <authorList>
            <person name="Earl A.M."/>
            <person name="Desjardins C.A."/>
            <person name="Fitzgerald M.G."/>
            <person name="Arachchi H.M."/>
            <person name="Zeng Q."/>
            <person name="Mehta T."/>
            <person name="Griggs A."/>
            <person name="Birren B.W."/>
            <person name="Toney N.C."/>
            <person name="Carr J."/>
            <person name="Posey J."/>
            <person name="Butler W.R."/>
        </authorList>
    </citation>
    <scope>NUCLEOTIDE SEQUENCE [LARGE SCALE GENOMIC DNA]</scope>
    <source>
        <strain evidence="3">ATCC BAA-974 / DSM 45345 / CCUG 50838 / CIP 108380 / JCM 13579 / CDC 945</strain>
    </source>
</reference>
<dbReference type="RefSeq" id="WP_007467555.1">
    <property type="nucleotide sequence ID" value="NZ_KI391954.1"/>
</dbReference>
<organism evidence="2 3">
    <name type="scientific">Segniliparus rugosus (strain ATCC BAA-974 / DSM 45345 / CCUG 50838 / CIP 108380 / JCM 13579 / CDC 945)</name>
    <dbReference type="NCBI Taxonomy" id="679197"/>
    <lineage>
        <taxon>Bacteria</taxon>
        <taxon>Bacillati</taxon>
        <taxon>Actinomycetota</taxon>
        <taxon>Actinomycetes</taxon>
        <taxon>Mycobacteriales</taxon>
        <taxon>Segniliparaceae</taxon>
        <taxon>Segniliparus</taxon>
    </lineage>
</organism>
<feature type="transmembrane region" description="Helical" evidence="1">
    <location>
        <begin position="221"/>
        <end position="243"/>
    </location>
</feature>
<name>E5XM18_SEGRC</name>
<evidence type="ECO:0008006" key="4">
    <source>
        <dbReference type="Google" id="ProtNLM"/>
    </source>
</evidence>
<feature type="transmembrane region" description="Helical" evidence="1">
    <location>
        <begin position="82"/>
        <end position="98"/>
    </location>
</feature>
<dbReference type="OrthoDB" id="102112at2"/>
<feature type="transmembrane region" description="Helical" evidence="1">
    <location>
        <begin position="263"/>
        <end position="287"/>
    </location>
</feature>
<dbReference type="eggNOG" id="ENOG502Z815">
    <property type="taxonomic scope" value="Bacteria"/>
</dbReference>
<keyword evidence="3" id="KW-1185">Reference proteome</keyword>
<protein>
    <recommendedName>
        <fullName evidence="4">DoxX family protein</fullName>
    </recommendedName>
</protein>